<evidence type="ECO:0000256" key="1">
    <source>
        <dbReference type="SAM" id="Phobius"/>
    </source>
</evidence>
<proteinExistence type="predicted"/>
<dbReference type="Gene3D" id="3.10.310.50">
    <property type="match status" value="1"/>
</dbReference>
<evidence type="ECO:0000313" key="3">
    <source>
        <dbReference type="EMBL" id="PSC06984.1"/>
    </source>
</evidence>
<dbReference type="OrthoDB" id="5825388at2"/>
<keyword evidence="1" id="KW-1133">Transmembrane helix</keyword>
<dbReference type="Proteomes" id="UP000239772">
    <property type="component" value="Unassembled WGS sequence"/>
</dbReference>
<dbReference type="InterPro" id="IPR007621">
    <property type="entry name" value="TPM_dom"/>
</dbReference>
<comment type="caution">
    <text evidence="3">The sequence shown here is derived from an EMBL/GenBank/DDBJ whole genome shotgun (WGS) entry which is preliminary data.</text>
</comment>
<accession>A0A2T1HZE3</accession>
<dbReference type="AlphaFoldDB" id="A0A2T1HZE3"/>
<feature type="transmembrane region" description="Helical" evidence="1">
    <location>
        <begin position="44"/>
        <end position="61"/>
    </location>
</feature>
<evidence type="ECO:0000313" key="4">
    <source>
        <dbReference type="Proteomes" id="UP000239772"/>
    </source>
</evidence>
<sequence>MRALLTPGDHARLADAIKAAEARTDAEIVCVVAGQASDWRFVPVLYAATLALVAPWGLLAATRWDTATLLLVQLNLFAIATLVLSWPPLRFRLAPRAAARRRAHQAASEQFLVRGIGRTEARAGVLIFVAVAERYACVIPDSAAQAAVPQETWRKAIEALTDDLHAGRPADGLEKAIGMCADALAAHRPAGARNRNELADRVIEY</sequence>
<protein>
    <recommendedName>
        <fullName evidence="2">TPM domain-containing protein</fullName>
    </recommendedName>
</protein>
<dbReference type="PANTHER" id="PTHR30373">
    <property type="entry name" value="UPF0603 PROTEIN YGCG"/>
    <property type="match status" value="1"/>
</dbReference>
<keyword evidence="1" id="KW-0472">Membrane</keyword>
<dbReference type="Pfam" id="PF04536">
    <property type="entry name" value="TPM_phosphatase"/>
    <property type="match status" value="1"/>
</dbReference>
<dbReference type="EMBL" id="PVZS01000001">
    <property type="protein sequence ID" value="PSC06984.1"/>
    <property type="molecule type" value="Genomic_DNA"/>
</dbReference>
<keyword evidence="4" id="KW-1185">Reference proteome</keyword>
<dbReference type="PANTHER" id="PTHR30373:SF8">
    <property type="entry name" value="BLL7265 PROTEIN"/>
    <property type="match status" value="1"/>
</dbReference>
<dbReference type="RefSeq" id="WP_106334769.1">
    <property type="nucleotide sequence ID" value="NZ_PVZS01000001.1"/>
</dbReference>
<organism evidence="3 4">
    <name type="scientific">Alsobacter soli</name>
    <dbReference type="NCBI Taxonomy" id="2109933"/>
    <lineage>
        <taxon>Bacteria</taxon>
        <taxon>Pseudomonadati</taxon>
        <taxon>Pseudomonadota</taxon>
        <taxon>Alphaproteobacteria</taxon>
        <taxon>Hyphomicrobiales</taxon>
        <taxon>Alsobacteraceae</taxon>
        <taxon>Alsobacter</taxon>
    </lineage>
</organism>
<name>A0A2T1HZE3_9HYPH</name>
<feature type="transmembrane region" description="Helical" evidence="1">
    <location>
        <begin position="67"/>
        <end position="86"/>
    </location>
</feature>
<feature type="domain" description="TPM" evidence="2">
    <location>
        <begin position="105"/>
        <end position="181"/>
    </location>
</feature>
<reference evidence="4" key="1">
    <citation type="submission" date="2018-03" db="EMBL/GenBank/DDBJ databases">
        <authorList>
            <person name="Sun L."/>
            <person name="Liu H."/>
            <person name="Chen W."/>
            <person name="Huang K."/>
            <person name="Liu W."/>
            <person name="Gao X."/>
        </authorList>
    </citation>
    <scope>NUCLEOTIDE SEQUENCE [LARGE SCALE GENOMIC DNA]</scope>
    <source>
        <strain evidence="4">SH9</strain>
    </source>
</reference>
<evidence type="ECO:0000259" key="2">
    <source>
        <dbReference type="Pfam" id="PF04536"/>
    </source>
</evidence>
<gene>
    <name evidence="3" type="ORF">SLNSH_00970</name>
</gene>
<keyword evidence="1" id="KW-0812">Transmembrane</keyword>